<dbReference type="InterPro" id="IPR009030">
    <property type="entry name" value="Growth_fac_rcpt_cys_sf"/>
</dbReference>
<dbReference type="GO" id="GO:0001558">
    <property type="term" value="P:regulation of cell growth"/>
    <property type="evidence" value="ECO:0007669"/>
    <property type="project" value="InterPro"/>
</dbReference>
<dbReference type="AlphaFoldDB" id="A0AAE1Q709"/>
<feature type="domain" description="IGFBP N-terminal" evidence="5">
    <location>
        <begin position="1"/>
        <end position="58"/>
    </location>
</feature>
<dbReference type="InterPro" id="IPR000867">
    <property type="entry name" value="IGFBP-like"/>
</dbReference>
<dbReference type="SUPFAM" id="SSF57184">
    <property type="entry name" value="Growth factor receptor domain"/>
    <property type="match status" value="1"/>
</dbReference>
<dbReference type="Pfam" id="PF00219">
    <property type="entry name" value="IGFBP"/>
    <property type="match status" value="1"/>
</dbReference>
<dbReference type="GO" id="GO:0005576">
    <property type="term" value="C:extracellular region"/>
    <property type="evidence" value="ECO:0007669"/>
    <property type="project" value="UniProtKB-SubCell"/>
</dbReference>
<evidence type="ECO:0000313" key="7">
    <source>
        <dbReference type="Proteomes" id="UP001292094"/>
    </source>
</evidence>
<dbReference type="InterPro" id="IPR011390">
    <property type="entry name" value="IGFBP_rP_mac25"/>
</dbReference>
<evidence type="ECO:0000256" key="1">
    <source>
        <dbReference type="ARBA" id="ARBA00004613"/>
    </source>
</evidence>
<keyword evidence="4" id="KW-1015">Disulfide bond</keyword>
<dbReference type="EMBL" id="JAWZYT010000590">
    <property type="protein sequence ID" value="KAK4321435.1"/>
    <property type="molecule type" value="Genomic_DNA"/>
</dbReference>
<dbReference type="GO" id="GO:0009966">
    <property type="term" value="P:regulation of signal transduction"/>
    <property type="evidence" value="ECO:0007669"/>
    <property type="project" value="TreeGrafter"/>
</dbReference>
<dbReference type="PROSITE" id="PS51323">
    <property type="entry name" value="IGFBP_N_2"/>
    <property type="match status" value="1"/>
</dbReference>
<evidence type="ECO:0000256" key="3">
    <source>
        <dbReference type="ARBA" id="ARBA00022729"/>
    </source>
</evidence>
<reference evidence="6" key="1">
    <citation type="submission" date="2023-11" db="EMBL/GenBank/DDBJ databases">
        <title>Genome assemblies of two species of porcelain crab, Petrolisthes cinctipes and Petrolisthes manimaculis (Anomura: Porcellanidae).</title>
        <authorList>
            <person name="Angst P."/>
        </authorList>
    </citation>
    <scope>NUCLEOTIDE SEQUENCE</scope>
    <source>
        <strain evidence="6">PB745_02</strain>
        <tissue evidence="6">Gill</tissue>
    </source>
</reference>
<organism evidence="6 7">
    <name type="scientific">Petrolisthes manimaculis</name>
    <dbReference type="NCBI Taxonomy" id="1843537"/>
    <lineage>
        <taxon>Eukaryota</taxon>
        <taxon>Metazoa</taxon>
        <taxon>Ecdysozoa</taxon>
        <taxon>Arthropoda</taxon>
        <taxon>Crustacea</taxon>
        <taxon>Multicrustacea</taxon>
        <taxon>Malacostraca</taxon>
        <taxon>Eumalacostraca</taxon>
        <taxon>Eucarida</taxon>
        <taxon>Decapoda</taxon>
        <taxon>Pleocyemata</taxon>
        <taxon>Anomura</taxon>
        <taxon>Galatheoidea</taxon>
        <taxon>Porcellanidae</taxon>
        <taxon>Petrolisthes</taxon>
    </lineage>
</organism>
<sequence length="117" mass="12758">MPAEVSRCSWGLVLDMCGCCYVCGKGPGESCGGQWAWHGRCGRGLDCRRPSQMLETRGSVGIGGGKRRRVEAGGNALALLNMEEPNRCVNRSDTVADKITIFFNWISSLFQNNVLDD</sequence>
<protein>
    <recommendedName>
        <fullName evidence="5">IGFBP N-terminal domain-containing protein</fullName>
    </recommendedName>
</protein>
<accession>A0AAE1Q709</accession>
<keyword evidence="7" id="KW-1185">Reference proteome</keyword>
<evidence type="ECO:0000259" key="5">
    <source>
        <dbReference type="PROSITE" id="PS51323"/>
    </source>
</evidence>
<dbReference type="PANTHER" id="PTHR14186">
    <property type="entry name" value="INSULIN-LIKE GROWTH FACTOR BINDING PROTEIN-RELATED"/>
    <property type="match status" value="1"/>
</dbReference>
<comment type="subcellular location">
    <subcellularLocation>
        <location evidence="1">Secreted</location>
    </subcellularLocation>
</comment>
<dbReference type="Gene3D" id="4.10.40.20">
    <property type="match status" value="1"/>
</dbReference>
<evidence type="ECO:0000256" key="2">
    <source>
        <dbReference type="ARBA" id="ARBA00022525"/>
    </source>
</evidence>
<dbReference type="PANTHER" id="PTHR14186:SF20">
    <property type="entry name" value="CYSTEINE-RICH MOTOR NEURON 1 PROTEIN-LIKE"/>
    <property type="match status" value="1"/>
</dbReference>
<evidence type="ECO:0000313" key="6">
    <source>
        <dbReference type="EMBL" id="KAK4321435.1"/>
    </source>
</evidence>
<name>A0AAE1Q709_9EUCA</name>
<gene>
    <name evidence="6" type="ORF">Pmani_007755</name>
</gene>
<proteinExistence type="predicted"/>
<dbReference type="Proteomes" id="UP001292094">
    <property type="component" value="Unassembled WGS sequence"/>
</dbReference>
<dbReference type="GO" id="GO:0005520">
    <property type="term" value="F:insulin-like growth factor binding"/>
    <property type="evidence" value="ECO:0007669"/>
    <property type="project" value="InterPro"/>
</dbReference>
<evidence type="ECO:0000256" key="4">
    <source>
        <dbReference type="ARBA" id="ARBA00023157"/>
    </source>
</evidence>
<comment type="caution">
    <text evidence="6">The sequence shown here is derived from an EMBL/GenBank/DDBJ whole genome shotgun (WGS) entry which is preliminary data.</text>
</comment>
<keyword evidence="2" id="KW-0964">Secreted</keyword>
<keyword evidence="3" id="KW-0732">Signal</keyword>